<comment type="subcellular location">
    <subcellularLocation>
        <location evidence="1">Cell membrane</location>
        <topology evidence="1">Peripheral membrane protein</topology>
    </subcellularLocation>
</comment>
<keyword evidence="5" id="KW-0046">Antibiotic resistance</keyword>
<evidence type="ECO:0000313" key="7">
    <source>
        <dbReference type="EMBL" id="MDR8019388.1"/>
    </source>
</evidence>
<accession>A0ABU2DSC7</accession>
<gene>
    <name evidence="7" type="ORF">RIL96_07385</name>
</gene>
<keyword evidence="4 7" id="KW-0067">ATP-binding</keyword>
<dbReference type="SUPFAM" id="SSF52540">
    <property type="entry name" value="P-loop containing nucleoside triphosphate hydrolases"/>
    <property type="match status" value="1"/>
</dbReference>
<evidence type="ECO:0000256" key="2">
    <source>
        <dbReference type="ARBA" id="ARBA00022448"/>
    </source>
</evidence>
<dbReference type="InterPro" id="IPR050763">
    <property type="entry name" value="ABC_transporter_ATP-binding"/>
</dbReference>
<dbReference type="InterPro" id="IPR003593">
    <property type="entry name" value="AAA+_ATPase"/>
</dbReference>
<dbReference type="PANTHER" id="PTHR42711:SF17">
    <property type="entry name" value="ABC TRANSPORTER ATP-BINDING PROTEIN"/>
    <property type="match status" value="1"/>
</dbReference>
<dbReference type="PANTHER" id="PTHR42711">
    <property type="entry name" value="ABC TRANSPORTER ATP-BINDING PROTEIN"/>
    <property type="match status" value="1"/>
</dbReference>
<organism evidence="7 8">
    <name type="scientific">Nesterenkonia aerolata</name>
    <dbReference type="NCBI Taxonomy" id="3074079"/>
    <lineage>
        <taxon>Bacteria</taxon>
        <taxon>Bacillati</taxon>
        <taxon>Actinomycetota</taxon>
        <taxon>Actinomycetes</taxon>
        <taxon>Micrococcales</taxon>
        <taxon>Micrococcaceae</taxon>
        <taxon>Nesterenkonia</taxon>
    </lineage>
</organism>
<evidence type="ECO:0000256" key="4">
    <source>
        <dbReference type="ARBA" id="ARBA00022840"/>
    </source>
</evidence>
<dbReference type="InterPro" id="IPR003439">
    <property type="entry name" value="ABC_transporter-like_ATP-bd"/>
</dbReference>
<evidence type="ECO:0000259" key="6">
    <source>
        <dbReference type="PROSITE" id="PS50893"/>
    </source>
</evidence>
<dbReference type="RefSeq" id="WP_310548377.1">
    <property type="nucleotide sequence ID" value="NZ_JAVKGR010000007.1"/>
</dbReference>
<evidence type="ECO:0000256" key="3">
    <source>
        <dbReference type="ARBA" id="ARBA00022741"/>
    </source>
</evidence>
<feature type="domain" description="ABC transporter" evidence="6">
    <location>
        <begin position="23"/>
        <end position="248"/>
    </location>
</feature>
<evidence type="ECO:0000256" key="5">
    <source>
        <dbReference type="ARBA" id="ARBA00023251"/>
    </source>
</evidence>
<dbReference type="PROSITE" id="PS50893">
    <property type="entry name" value="ABC_TRANSPORTER_2"/>
    <property type="match status" value="1"/>
</dbReference>
<dbReference type="InterPro" id="IPR027417">
    <property type="entry name" value="P-loop_NTPase"/>
</dbReference>
<dbReference type="Proteomes" id="UP001251870">
    <property type="component" value="Unassembled WGS sequence"/>
</dbReference>
<comment type="caution">
    <text evidence="7">The sequence shown here is derived from an EMBL/GenBank/DDBJ whole genome shotgun (WGS) entry which is preliminary data.</text>
</comment>
<dbReference type="CDD" id="cd03230">
    <property type="entry name" value="ABC_DR_subfamily_A"/>
    <property type="match status" value="1"/>
</dbReference>
<dbReference type="GO" id="GO:0005524">
    <property type="term" value="F:ATP binding"/>
    <property type="evidence" value="ECO:0007669"/>
    <property type="project" value="UniProtKB-KW"/>
</dbReference>
<evidence type="ECO:0000313" key="8">
    <source>
        <dbReference type="Proteomes" id="UP001251870"/>
    </source>
</evidence>
<reference evidence="7 8" key="1">
    <citation type="submission" date="2023-09" db="EMBL/GenBank/DDBJ databases">
        <title>Description of three actinobacteria isolated from air of manufacturing shop in a pharmaceutical factory.</title>
        <authorList>
            <person name="Zhang D.-F."/>
        </authorList>
    </citation>
    <scope>NUCLEOTIDE SEQUENCE [LARGE SCALE GENOMIC DNA]</scope>
    <source>
        <strain evidence="7 8">LY-0111</strain>
    </source>
</reference>
<keyword evidence="8" id="KW-1185">Reference proteome</keyword>
<keyword evidence="2" id="KW-0813">Transport</keyword>
<dbReference type="EMBL" id="JAVKGR010000007">
    <property type="protein sequence ID" value="MDR8019388.1"/>
    <property type="molecule type" value="Genomic_DNA"/>
</dbReference>
<dbReference type="Pfam" id="PF00005">
    <property type="entry name" value="ABC_tran"/>
    <property type="match status" value="1"/>
</dbReference>
<name>A0ABU2DSC7_9MICC</name>
<evidence type="ECO:0000256" key="1">
    <source>
        <dbReference type="ARBA" id="ARBA00004202"/>
    </source>
</evidence>
<keyword evidence="3" id="KW-0547">Nucleotide-binding</keyword>
<protein>
    <submittedName>
        <fullName evidence="7">ABC transporter ATP-binding protein</fullName>
    </submittedName>
</protein>
<dbReference type="Gene3D" id="3.40.50.300">
    <property type="entry name" value="P-loop containing nucleotide triphosphate hydrolases"/>
    <property type="match status" value="1"/>
</dbReference>
<sequence>MHTTADQHVIAQHGVAQHGVAAIAVDGVGVELGGRRVLSDIALTVAPGETVALLGPNGAGKTTLVDCLEGFRRPDQGTVRVMGQDPWRAPRSWRERIGVILQDTRLDADLSVAEFAQMTALWYSEPQPVDAMLDRVGMLALRHQKVHRLSGGERRRLDLTLAMIGSPELLFLDEPTTGLDPSAKRDIWGLISDLAGDGVSVLLTSHDLQEVEHLADRIVILRGGEVSCAGTAEQIRDETAGGTTISFVTGSAETAVNTLGAHREAETGRFILATEDVSQSVVQLNRSLGEDLVDVQVSSPTFEDAYLRLLRADAHASC</sequence>
<proteinExistence type="predicted"/>
<dbReference type="SMART" id="SM00382">
    <property type="entry name" value="AAA"/>
    <property type="match status" value="1"/>
</dbReference>